<evidence type="ECO:0000259" key="3">
    <source>
        <dbReference type="Pfam" id="PF21307"/>
    </source>
</evidence>
<dbReference type="Pfam" id="PF21307">
    <property type="entry name" value="Glyco_hydro_95_C"/>
    <property type="match status" value="1"/>
</dbReference>
<reference evidence="5 6" key="1">
    <citation type="submission" date="2016-07" db="EMBL/GenBank/DDBJ databases">
        <title>Genome analysis of Sphingobacterium siyangense T12B17.</title>
        <authorList>
            <person name="Xu D."/>
            <person name="Su Y."/>
            <person name="Zheng S."/>
        </authorList>
    </citation>
    <scope>NUCLEOTIDE SEQUENCE [LARGE SCALE GENOMIC DNA]</scope>
    <source>
        <strain evidence="5 6">T12B17</strain>
    </source>
</reference>
<dbReference type="Gene3D" id="2.70.98.50">
    <property type="entry name" value="putative glycoside hydrolase family protein from bacillus halodurans"/>
    <property type="match status" value="1"/>
</dbReference>
<dbReference type="GO" id="GO:0004560">
    <property type="term" value="F:alpha-L-fucosidase activity"/>
    <property type="evidence" value="ECO:0007669"/>
    <property type="project" value="InterPro"/>
</dbReference>
<keyword evidence="1" id="KW-0732">Signal</keyword>
<dbReference type="AlphaFoldDB" id="A0A420FPV9"/>
<comment type="caution">
    <text evidence="5">The sequence shown here is derived from an EMBL/GenBank/DDBJ whole genome shotgun (WGS) entry which is preliminary data.</text>
</comment>
<keyword evidence="6" id="KW-1185">Reference proteome</keyword>
<dbReference type="Gene3D" id="1.50.10.10">
    <property type="match status" value="1"/>
</dbReference>
<dbReference type="Pfam" id="PF22124">
    <property type="entry name" value="Glyco_hydro_95_cat"/>
    <property type="match status" value="1"/>
</dbReference>
<feature type="domain" description="Alpha fucosidase A-like C-terminal" evidence="3">
    <location>
        <begin position="734"/>
        <end position="804"/>
    </location>
</feature>
<accession>A0A420FPV9</accession>
<dbReference type="RefSeq" id="WP_120334776.1">
    <property type="nucleotide sequence ID" value="NZ_MCAQ01000023.1"/>
</dbReference>
<proteinExistence type="predicted"/>
<dbReference type="PANTHER" id="PTHR31084">
    <property type="entry name" value="ALPHA-L-FUCOSIDASE 2"/>
    <property type="match status" value="1"/>
</dbReference>
<dbReference type="InterPro" id="IPR012341">
    <property type="entry name" value="6hp_glycosidase-like_sf"/>
</dbReference>
<dbReference type="InterPro" id="IPR008928">
    <property type="entry name" value="6-hairpin_glycosidase_sf"/>
</dbReference>
<dbReference type="Pfam" id="PF14498">
    <property type="entry name" value="Glyco_hyd_65N_2"/>
    <property type="match status" value="1"/>
</dbReference>
<dbReference type="Gene3D" id="2.60.40.1180">
    <property type="entry name" value="Golgi alpha-mannosidase II"/>
    <property type="match status" value="1"/>
</dbReference>
<evidence type="ECO:0000313" key="5">
    <source>
        <dbReference type="EMBL" id="RKF35030.1"/>
    </source>
</evidence>
<feature type="signal peptide" evidence="1">
    <location>
        <begin position="1"/>
        <end position="25"/>
    </location>
</feature>
<dbReference type="Proteomes" id="UP000286402">
    <property type="component" value="Unassembled WGS sequence"/>
</dbReference>
<dbReference type="InterPro" id="IPR049053">
    <property type="entry name" value="AFCA-like_C"/>
</dbReference>
<dbReference type="PIRSF" id="PIRSF007663">
    <property type="entry name" value="UCP007663"/>
    <property type="match status" value="1"/>
</dbReference>
<dbReference type="InterPro" id="IPR054363">
    <property type="entry name" value="GH95_cat"/>
</dbReference>
<dbReference type="InterPro" id="IPR027414">
    <property type="entry name" value="GH95_N_dom"/>
</dbReference>
<feature type="chain" id="PRO_5018978615" evidence="1">
    <location>
        <begin position="26"/>
        <end position="856"/>
    </location>
</feature>
<dbReference type="SUPFAM" id="SSF48208">
    <property type="entry name" value="Six-hairpin glycosidases"/>
    <property type="match status" value="1"/>
</dbReference>
<dbReference type="FunFam" id="1.50.10.10:FF:000028">
    <property type="entry name" value="Alpha-L-fucosidase 2"/>
    <property type="match status" value="1"/>
</dbReference>
<gene>
    <name evidence="5" type="ORF">BCY89_08760</name>
</gene>
<dbReference type="InterPro" id="IPR016518">
    <property type="entry name" value="Alpha-L-fucosidase"/>
</dbReference>
<feature type="domain" description="Glycosyl hydrolase family 95 catalytic" evidence="4">
    <location>
        <begin position="310"/>
        <end position="732"/>
    </location>
</feature>
<dbReference type="PANTHER" id="PTHR31084:SF0">
    <property type="entry name" value="ALPHA-L-FUCOSIDASE 2"/>
    <property type="match status" value="1"/>
</dbReference>
<evidence type="ECO:0000259" key="4">
    <source>
        <dbReference type="Pfam" id="PF22124"/>
    </source>
</evidence>
<evidence type="ECO:0000256" key="1">
    <source>
        <dbReference type="SAM" id="SignalP"/>
    </source>
</evidence>
<name>A0A420FPV9_9SPHI</name>
<sequence>MLKATNHLNLFLLLGLLGTIAPCRAQSNSPQLKLWYNQPATLWEEALPLGNGTTGAMVFGGLSKDRFQINDNTLWSGEPDADNNPNGPQTLPQVRQAIFAGKYEDAAVLWKKMQGPYSARYLPMGDLWLDFHQDEKKVKDYKRELDLERAINQVSYSYQGVRYQRESFVSFPDKALVVRLKADKKKSITLDLSLTSKLRYSVSTEGDNQLTLQGKAPSFVANRDYEPQQVVYDSVGGKGMTFAMQVSVKTTGGVVKKEQDKLKIIGADEVILFLTEATSFNGFDKSPSLEGKDATLLAKNRMNTVSKKNFQILLANHQRDYQRLFNRVAFALTGTSAHDKLPTDQRVMQFSKGPADLGLLTLYYHFGRYLLIASSRQGGRPANLQGIWNDHVQPPWGSNYTTNINTEMNYWLAENTNLAECHQPLFDFMDELAINGAKTASINYHIDKGWVVHHNSDLWAKTSPPGGYDWDPKGMPRWSAWPMAGAWLSTHLWEHYRFTGDKTFLKEKAYPLMKGAAQFMLQWLIADPGNKYLVTNPSTSPENTIKIAGKEYQLTMASTMDMAIIRELFTAVIRSCTILGIDPEFKTALEEAKEKLYPYQVGQYGQLQEWFKDWDDPKDQHRHISHLFGLYPGNQISLAENKALAAAAKRSLLLRGDVSTGWSMAWKTNWWARLQDGNHAYKILKDALNFIDPKLDRAQMSGGGAYPNLFDAHPPFQIDGNFGATAGMTEMLLQSHDGAVHLLPALPDEWSAGTIKGIKARGNFTVDIAWKNNVLTEAMIVSNIGGVCRLRTPLPVKVVGIESNQAAVTDNTLLYKPEQLPYTIADPSKLPSLASTKTFEVQFESIKGKRYRIVPL</sequence>
<feature type="domain" description="Glycosyl hydrolase family 95 N-terminal" evidence="2">
    <location>
        <begin position="34"/>
        <end position="281"/>
    </location>
</feature>
<evidence type="ECO:0000313" key="6">
    <source>
        <dbReference type="Proteomes" id="UP000286402"/>
    </source>
</evidence>
<dbReference type="InterPro" id="IPR013780">
    <property type="entry name" value="Glyco_hydro_b"/>
</dbReference>
<evidence type="ECO:0000259" key="2">
    <source>
        <dbReference type="Pfam" id="PF14498"/>
    </source>
</evidence>
<dbReference type="GO" id="GO:0005975">
    <property type="term" value="P:carbohydrate metabolic process"/>
    <property type="evidence" value="ECO:0007669"/>
    <property type="project" value="InterPro"/>
</dbReference>
<dbReference type="EMBL" id="MCAQ01000023">
    <property type="protein sequence ID" value="RKF35030.1"/>
    <property type="molecule type" value="Genomic_DNA"/>
</dbReference>
<protein>
    <submittedName>
        <fullName evidence="5">Alpha-L-fucosidase</fullName>
    </submittedName>
</protein>
<organism evidence="5 6">
    <name type="scientific">Sphingobacterium siyangense</name>
    <dbReference type="NCBI Taxonomy" id="459529"/>
    <lineage>
        <taxon>Bacteria</taxon>
        <taxon>Pseudomonadati</taxon>
        <taxon>Bacteroidota</taxon>
        <taxon>Sphingobacteriia</taxon>
        <taxon>Sphingobacteriales</taxon>
        <taxon>Sphingobacteriaceae</taxon>
        <taxon>Sphingobacterium</taxon>
    </lineage>
</organism>